<keyword evidence="11" id="KW-0808">Transferase</keyword>
<comment type="function">
    <text evidence="1">Cell wall formation. Synthesis of cross-linked peptidoglycan from the lipid intermediates. The enzyme has a penicillin-insensitive transglycosylase N-terminal domain (formation of linear glycan strands) and a penicillin-sensitive transpeptidase C-terminal domain (cross-linking of the peptide subunits).</text>
</comment>
<dbReference type="InterPro" id="IPR036950">
    <property type="entry name" value="PBP_transglycosylase"/>
</dbReference>
<evidence type="ECO:0000256" key="4">
    <source>
        <dbReference type="ARBA" id="ARBA00007090"/>
    </source>
</evidence>
<evidence type="ECO:0000256" key="10">
    <source>
        <dbReference type="ARBA" id="ARBA00022676"/>
    </source>
</evidence>
<comment type="pathway">
    <text evidence="25">Glycan biosynthesis.</text>
</comment>
<feature type="domain" description="Glycosyl transferase family 51" evidence="26">
    <location>
        <begin position="87"/>
        <end position="252"/>
    </location>
</feature>
<sequence length="269" mass="30364">MRGRACRAGLAEKYDAACEEDGCMIEKKAGDYMKKRHRLRKLLGILFVILLLAAAGAAAYFGIRGYDMYRTATEQESIAERVEEIRSMEHFTYYEELADFYIDAVISAEDHRFESHPGIDVIAICRAAWTDLRTLSFKEGGSTITQQLAKNMLFSQEKSIDRKVAEVFAALALEADYSKKEIFELYVNTLYFGSGYYGIYEAAEGYFDKLPAELTDYEAAMLAGIPNAPSVYSPDENGELAMQRTEQVLSCMVRNACITQEEAEKIQMH</sequence>
<name>C6LBL1_9FIRM</name>
<evidence type="ECO:0000256" key="21">
    <source>
        <dbReference type="ARBA" id="ARBA00023316"/>
    </source>
</evidence>
<dbReference type="AlphaFoldDB" id="C6LBL1"/>
<keyword evidence="18" id="KW-0472">Membrane</keyword>
<evidence type="ECO:0000313" key="27">
    <source>
        <dbReference type="EMBL" id="EET61814.1"/>
    </source>
</evidence>
<keyword evidence="15" id="KW-0735">Signal-anchor</keyword>
<keyword evidence="13" id="KW-0378">Hydrolase</keyword>
<protein>
    <recommendedName>
        <fullName evidence="7">Penicillin-binding protein 1A</fullName>
        <ecNumber evidence="23">2.4.99.28</ecNumber>
        <ecNumber evidence="6">3.4.16.4</ecNumber>
    </recommendedName>
</protein>
<dbReference type="STRING" id="168384.SAMN05660368_00626"/>
<keyword evidence="8" id="KW-0121">Carboxypeptidase</keyword>
<dbReference type="Gene3D" id="1.10.3810.10">
    <property type="entry name" value="Biosynthetic peptidoglycan transglycosylase-like"/>
    <property type="match status" value="1"/>
</dbReference>
<keyword evidence="10" id="KW-0328">Glycosyltransferase</keyword>
<dbReference type="Proteomes" id="UP000005561">
    <property type="component" value="Unassembled WGS sequence"/>
</dbReference>
<dbReference type="UniPathway" id="UPA00219"/>
<evidence type="ECO:0000256" key="9">
    <source>
        <dbReference type="ARBA" id="ARBA00022670"/>
    </source>
</evidence>
<dbReference type="GO" id="GO:0008955">
    <property type="term" value="F:peptidoglycan glycosyltransferase activity"/>
    <property type="evidence" value="ECO:0007669"/>
    <property type="project" value="UniProtKB-EC"/>
</dbReference>
<comment type="similarity">
    <text evidence="4">In the C-terminal section; belongs to the transpeptidase family.</text>
</comment>
<comment type="catalytic activity">
    <reaction evidence="24">
        <text>[GlcNAc-(1-&gt;4)-Mur2Ac(oyl-L-Ala-gamma-D-Glu-L-Lys-D-Ala-D-Ala)](n)-di-trans,octa-cis-undecaprenyl diphosphate + beta-D-GlcNAc-(1-&gt;4)-Mur2Ac(oyl-L-Ala-gamma-D-Glu-L-Lys-D-Ala-D-Ala)-di-trans,octa-cis-undecaprenyl diphosphate = [GlcNAc-(1-&gt;4)-Mur2Ac(oyl-L-Ala-gamma-D-Glu-L-Lys-D-Ala-D-Ala)](n+1)-di-trans,octa-cis-undecaprenyl diphosphate + di-trans,octa-cis-undecaprenyl diphosphate + H(+)</text>
        <dbReference type="Rhea" id="RHEA:23708"/>
        <dbReference type="Rhea" id="RHEA-COMP:9602"/>
        <dbReference type="Rhea" id="RHEA-COMP:9603"/>
        <dbReference type="ChEBI" id="CHEBI:15378"/>
        <dbReference type="ChEBI" id="CHEBI:58405"/>
        <dbReference type="ChEBI" id="CHEBI:60033"/>
        <dbReference type="ChEBI" id="CHEBI:78435"/>
        <dbReference type="EC" id="2.4.99.28"/>
    </reaction>
</comment>
<comment type="catalytic activity">
    <reaction evidence="22">
        <text>Preferential cleavage: (Ac)2-L-Lys-D-Ala-|-D-Ala. Also transpeptidation of peptidyl-alanyl moieties that are N-acyl substituents of D-alanine.</text>
        <dbReference type="EC" id="3.4.16.4"/>
    </reaction>
</comment>
<keyword evidence="16" id="KW-0573">Peptidoglycan synthesis</keyword>
<dbReference type="Pfam" id="PF00912">
    <property type="entry name" value="Transgly"/>
    <property type="match status" value="1"/>
</dbReference>
<comment type="subcellular location">
    <subcellularLocation>
        <location evidence="2">Cell membrane</location>
        <topology evidence="2">Single-pass type II membrane protein</topology>
    </subcellularLocation>
</comment>
<evidence type="ECO:0000256" key="7">
    <source>
        <dbReference type="ARBA" id="ARBA00018638"/>
    </source>
</evidence>
<proteinExistence type="inferred from homology"/>
<dbReference type="EMBL" id="ACCL02000004">
    <property type="protein sequence ID" value="EET61814.1"/>
    <property type="molecule type" value="Genomic_DNA"/>
</dbReference>
<keyword evidence="14" id="KW-0133">Cell shape</keyword>
<comment type="similarity">
    <text evidence="5">In the N-terminal section; belongs to the glycosyltransferase 51 family.</text>
</comment>
<evidence type="ECO:0000256" key="13">
    <source>
        <dbReference type="ARBA" id="ARBA00022801"/>
    </source>
</evidence>
<evidence type="ECO:0000256" key="25">
    <source>
        <dbReference type="ARBA" id="ARBA00060592"/>
    </source>
</evidence>
<dbReference type="GO" id="GO:0009002">
    <property type="term" value="F:serine-type D-Ala-D-Ala carboxypeptidase activity"/>
    <property type="evidence" value="ECO:0007669"/>
    <property type="project" value="UniProtKB-EC"/>
</dbReference>
<keyword evidence="20" id="KW-0511">Multifunctional enzyme</keyword>
<evidence type="ECO:0000256" key="6">
    <source>
        <dbReference type="ARBA" id="ARBA00012448"/>
    </source>
</evidence>
<organism evidence="27 28">
    <name type="scientific">Marvinbryantia formatexigens DSM 14469</name>
    <dbReference type="NCBI Taxonomy" id="478749"/>
    <lineage>
        <taxon>Bacteria</taxon>
        <taxon>Bacillati</taxon>
        <taxon>Bacillota</taxon>
        <taxon>Clostridia</taxon>
        <taxon>Lachnospirales</taxon>
        <taxon>Lachnospiraceae</taxon>
        <taxon>Marvinbryantia</taxon>
    </lineage>
</organism>
<evidence type="ECO:0000256" key="18">
    <source>
        <dbReference type="ARBA" id="ARBA00023136"/>
    </source>
</evidence>
<keyword evidence="9" id="KW-0645">Protease</keyword>
<dbReference type="GO" id="GO:0008360">
    <property type="term" value="P:regulation of cell shape"/>
    <property type="evidence" value="ECO:0007669"/>
    <property type="project" value="UniProtKB-KW"/>
</dbReference>
<dbReference type="InterPro" id="IPR001264">
    <property type="entry name" value="Glyco_trans_51"/>
</dbReference>
<evidence type="ECO:0000256" key="1">
    <source>
        <dbReference type="ARBA" id="ARBA00002624"/>
    </source>
</evidence>
<keyword evidence="17" id="KW-1133">Transmembrane helix</keyword>
<dbReference type="InterPro" id="IPR023346">
    <property type="entry name" value="Lysozyme-like_dom_sf"/>
</dbReference>
<keyword evidence="12" id="KW-0812">Transmembrane</keyword>
<evidence type="ECO:0000256" key="16">
    <source>
        <dbReference type="ARBA" id="ARBA00022984"/>
    </source>
</evidence>
<keyword evidence="21" id="KW-0961">Cell wall biogenesis/degradation</keyword>
<evidence type="ECO:0000259" key="26">
    <source>
        <dbReference type="Pfam" id="PF00912"/>
    </source>
</evidence>
<evidence type="ECO:0000256" key="11">
    <source>
        <dbReference type="ARBA" id="ARBA00022679"/>
    </source>
</evidence>
<accession>C6LBL1</accession>
<reference evidence="27" key="1">
    <citation type="submission" date="2009-07" db="EMBL/GenBank/DDBJ databases">
        <authorList>
            <person name="Weinstock G."/>
            <person name="Sodergren E."/>
            <person name="Clifton S."/>
            <person name="Fulton L."/>
            <person name="Fulton B."/>
            <person name="Courtney L."/>
            <person name="Fronick C."/>
            <person name="Harrison M."/>
            <person name="Strong C."/>
            <person name="Farmer C."/>
            <person name="Delahaunty K."/>
            <person name="Markovic C."/>
            <person name="Hall O."/>
            <person name="Minx P."/>
            <person name="Tomlinson C."/>
            <person name="Mitreva M."/>
            <person name="Nelson J."/>
            <person name="Hou S."/>
            <person name="Wollam A."/>
            <person name="Pepin K.H."/>
            <person name="Johnson M."/>
            <person name="Bhonagiri V."/>
            <person name="Nash W.E."/>
            <person name="Warren W."/>
            <person name="Chinwalla A."/>
            <person name="Mardis E.R."/>
            <person name="Wilson R.K."/>
        </authorList>
    </citation>
    <scope>NUCLEOTIDE SEQUENCE [LARGE SCALE GENOMIC DNA]</scope>
    <source>
        <strain evidence="27">DSM 14469</strain>
    </source>
</reference>
<dbReference type="EC" id="3.4.16.4" evidence="6"/>
<comment type="pathway">
    <text evidence="3">Cell wall biogenesis; peptidoglycan biosynthesis.</text>
</comment>
<evidence type="ECO:0000256" key="2">
    <source>
        <dbReference type="ARBA" id="ARBA00004401"/>
    </source>
</evidence>
<dbReference type="GO" id="GO:0009252">
    <property type="term" value="P:peptidoglycan biosynthetic process"/>
    <property type="evidence" value="ECO:0007669"/>
    <property type="project" value="UniProtKB-UniPathway"/>
</dbReference>
<evidence type="ECO:0000313" key="28">
    <source>
        <dbReference type="Proteomes" id="UP000005561"/>
    </source>
</evidence>
<dbReference type="GO" id="GO:0006508">
    <property type="term" value="P:proteolysis"/>
    <property type="evidence" value="ECO:0007669"/>
    <property type="project" value="UniProtKB-KW"/>
</dbReference>
<evidence type="ECO:0000256" key="17">
    <source>
        <dbReference type="ARBA" id="ARBA00022989"/>
    </source>
</evidence>
<dbReference type="FunFam" id="1.10.3810.10:FF:000001">
    <property type="entry name" value="Penicillin-binding protein 1A"/>
    <property type="match status" value="1"/>
</dbReference>
<evidence type="ECO:0000256" key="22">
    <source>
        <dbReference type="ARBA" id="ARBA00034000"/>
    </source>
</evidence>
<gene>
    <name evidence="27" type="ORF">BRYFOR_06006</name>
</gene>
<dbReference type="SUPFAM" id="SSF53955">
    <property type="entry name" value="Lysozyme-like"/>
    <property type="match status" value="1"/>
</dbReference>
<evidence type="ECO:0000256" key="3">
    <source>
        <dbReference type="ARBA" id="ARBA00004752"/>
    </source>
</evidence>
<dbReference type="GO" id="GO:0005886">
    <property type="term" value="C:plasma membrane"/>
    <property type="evidence" value="ECO:0007669"/>
    <property type="project" value="UniProtKB-SubCell"/>
</dbReference>
<comment type="caution">
    <text evidence="27">The sequence shown here is derived from an EMBL/GenBank/DDBJ whole genome shotgun (WGS) entry which is preliminary data.</text>
</comment>
<dbReference type="PANTHER" id="PTHR32282:SF33">
    <property type="entry name" value="PEPTIDOGLYCAN GLYCOSYLTRANSFERASE"/>
    <property type="match status" value="1"/>
</dbReference>
<evidence type="ECO:0000256" key="15">
    <source>
        <dbReference type="ARBA" id="ARBA00022968"/>
    </source>
</evidence>
<evidence type="ECO:0000256" key="14">
    <source>
        <dbReference type="ARBA" id="ARBA00022960"/>
    </source>
</evidence>
<dbReference type="PANTHER" id="PTHR32282">
    <property type="entry name" value="BINDING PROTEIN TRANSPEPTIDASE, PUTATIVE-RELATED"/>
    <property type="match status" value="1"/>
</dbReference>
<dbReference type="EC" id="2.4.99.28" evidence="23"/>
<dbReference type="GO" id="GO:0071555">
    <property type="term" value="P:cell wall organization"/>
    <property type="evidence" value="ECO:0007669"/>
    <property type="project" value="UniProtKB-KW"/>
</dbReference>
<evidence type="ECO:0000256" key="19">
    <source>
        <dbReference type="ARBA" id="ARBA00023251"/>
    </source>
</evidence>
<evidence type="ECO:0000256" key="5">
    <source>
        <dbReference type="ARBA" id="ARBA00007739"/>
    </source>
</evidence>
<evidence type="ECO:0000256" key="23">
    <source>
        <dbReference type="ARBA" id="ARBA00044770"/>
    </source>
</evidence>
<keyword evidence="28" id="KW-1185">Reference proteome</keyword>
<evidence type="ECO:0000256" key="24">
    <source>
        <dbReference type="ARBA" id="ARBA00049902"/>
    </source>
</evidence>
<evidence type="ECO:0000256" key="8">
    <source>
        <dbReference type="ARBA" id="ARBA00022645"/>
    </source>
</evidence>
<evidence type="ECO:0000256" key="12">
    <source>
        <dbReference type="ARBA" id="ARBA00022692"/>
    </source>
</evidence>
<dbReference type="InterPro" id="IPR050396">
    <property type="entry name" value="Glycosyltr_51/Transpeptidase"/>
</dbReference>
<keyword evidence="19" id="KW-0046">Antibiotic resistance</keyword>
<evidence type="ECO:0000256" key="20">
    <source>
        <dbReference type="ARBA" id="ARBA00023268"/>
    </source>
</evidence>
<dbReference type="eggNOG" id="COG0744">
    <property type="taxonomic scope" value="Bacteria"/>
</dbReference>
<dbReference type="GO" id="GO:0046677">
    <property type="term" value="P:response to antibiotic"/>
    <property type="evidence" value="ECO:0007669"/>
    <property type="project" value="UniProtKB-KW"/>
</dbReference>